<proteinExistence type="predicted"/>
<keyword evidence="3" id="KW-0732">Signal</keyword>
<evidence type="ECO:0000313" key="4">
    <source>
        <dbReference type="EMBL" id="TGZ84777.1"/>
    </source>
</evidence>
<keyword evidence="2" id="KW-0472">Membrane</keyword>
<feature type="compositionally biased region" description="Low complexity" evidence="1">
    <location>
        <begin position="220"/>
        <end position="235"/>
    </location>
</feature>
<evidence type="ECO:0000256" key="1">
    <source>
        <dbReference type="SAM" id="MobiDB-lite"/>
    </source>
</evidence>
<keyword evidence="2" id="KW-0812">Transmembrane</keyword>
<accession>A0A4S2N6A9</accession>
<evidence type="ECO:0000256" key="2">
    <source>
        <dbReference type="SAM" id="Phobius"/>
    </source>
</evidence>
<feature type="signal peptide" evidence="3">
    <location>
        <begin position="1"/>
        <end position="17"/>
    </location>
</feature>
<dbReference type="OrthoDB" id="5409353at2759"/>
<gene>
    <name evidence="4" type="ORF">EX30DRAFT_392195</name>
</gene>
<feature type="transmembrane region" description="Helical" evidence="2">
    <location>
        <begin position="272"/>
        <end position="298"/>
    </location>
</feature>
<name>A0A4S2N6A9_9PEZI</name>
<evidence type="ECO:0000256" key="3">
    <source>
        <dbReference type="SAM" id="SignalP"/>
    </source>
</evidence>
<dbReference type="EMBL" id="ML220112">
    <property type="protein sequence ID" value="TGZ84777.1"/>
    <property type="molecule type" value="Genomic_DNA"/>
</dbReference>
<dbReference type="PANTHER" id="PTHR40622">
    <property type="match status" value="1"/>
</dbReference>
<sequence length="375" mass="40955">MRAAAALFLAQAALSSAFVVPKLADFSPEDIDVELSLSRVVRIPCTGCPVEEDSDLIFDFNLHGSKPKELSINGMPIVPVDVSKASDLNLKAPIIPKGVSTLEYLTNQDAFKKAEIGYSLMITDSTRMYPIPSTVHSIEINTMTVNHLPVHIEGFAMDVHESLADHTLVLGSGRMVPVSEQCGPNIRCMLSKMMTKLRGVGARLGCGGRPQNGGPPPGYAMPHGGPPHGHAMPHGSHPHHGSERGRFHGNHHHARPYHNAEPSFFSRAFHLVLLPIFVGLVSGLAFGALALVLTHIFISLFRRFTGRAPCFARKSKKCKFSRRQGCRERQEEGNDEEKNGLMAVQAYEDAPVSNEEMPPAYHSEIAEGLEVVEKH</sequence>
<dbReference type="PANTHER" id="PTHR40622:SF1">
    <property type="match status" value="1"/>
</dbReference>
<reference evidence="4 5" key="1">
    <citation type="submission" date="2019-04" db="EMBL/GenBank/DDBJ databases">
        <title>Comparative genomics and transcriptomics to analyze fruiting body development in filamentous ascomycetes.</title>
        <authorList>
            <consortium name="DOE Joint Genome Institute"/>
            <person name="Lutkenhaus R."/>
            <person name="Traeger S."/>
            <person name="Breuer J."/>
            <person name="Kuo A."/>
            <person name="Lipzen A."/>
            <person name="Pangilinan J."/>
            <person name="Dilworth D."/>
            <person name="Sandor L."/>
            <person name="Poggeler S."/>
            <person name="Barry K."/>
            <person name="Grigoriev I.V."/>
            <person name="Nowrousian M."/>
        </authorList>
    </citation>
    <scope>NUCLEOTIDE SEQUENCE [LARGE SCALE GENOMIC DNA]</scope>
    <source>
        <strain evidence="4 5">CBS 389.68</strain>
    </source>
</reference>
<feature type="chain" id="PRO_5020204764" evidence="3">
    <location>
        <begin position="18"/>
        <end position="375"/>
    </location>
</feature>
<keyword evidence="2" id="KW-1133">Transmembrane helix</keyword>
<dbReference type="InParanoid" id="A0A4S2N6A9"/>
<dbReference type="AlphaFoldDB" id="A0A4S2N6A9"/>
<keyword evidence="5" id="KW-1185">Reference proteome</keyword>
<feature type="region of interest" description="Disordered" evidence="1">
    <location>
        <begin position="208"/>
        <end position="254"/>
    </location>
</feature>
<protein>
    <submittedName>
        <fullName evidence="4">Uncharacterized protein</fullName>
    </submittedName>
</protein>
<dbReference type="Proteomes" id="UP000298138">
    <property type="component" value="Unassembled WGS sequence"/>
</dbReference>
<evidence type="ECO:0000313" key="5">
    <source>
        <dbReference type="Proteomes" id="UP000298138"/>
    </source>
</evidence>
<organism evidence="4 5">
    <name type="scientific">Ascodesmis nigricans</name>
    <dbReference type="NCBI Taxonomy" id="341454"/>
    <lineage>
        <taxon>Eukaryota</taxon>
        <taxon>Fungi</taxon>
        <taxon>Dikarya</taxon>
        <taxon>Ascomycota</taxon>
        <taxon>Pezizomycotina</taxon>
        <taxon>Pezizomycetes</taxon>
        <taxon>Pezizales</taxon>
        <taxon>Ascodesmidaceae</taxon>
        <taxon>Ascodesmis</taxon>
    </lineage>
</organism>